<dbReference type="AlphaFoldDB" id="A0AAD6VK68"/>
<keyword evidence="2" id="KW-1185">Reference proteome</keyword>
<dbReference type="InterPro" id="IPR032675">
    <property type="entry name" value="LRR_dom_sf"/>
</dbReference>
<dbReference type="EMBL" id="JARJCW010000024">
    <property type="protein sequence ID" value="KAJ7212161.1"/>
    <property type="molecule type" value="Genomic_DNA"/>
</dbReference>
<organism evidence="1 2">
    <name type="scientific">Mycena pura</name>
    <dbReference type="NCBI Taxonomy" id="153505"/>
    <lineage>
        <taxon>Eukaryota</taxon>
        <taxon>Fungi</taxon>
        <taxon>Dikarya</taxon>
        <taxon>Basidiomycota</taxon>
        <taxon>Agaricomycotina</taxon>
        <taxon>Agaricomycetes</taxon>
        <taxon>Agaricomycetidae</taxon>
        <taxon>Agaricales</taxon>
        <taxon>Marasmiineae</taxon>
        <taxon>Mycenaceae</taxon>
        <taxon>Mycena</taxon>
    </lineage>
</organism>
<dbReference type="SUPFAM" id="SSF52047">
    <property type="entry name" value="RNI-like"/>
    <property type="match status" value="1"/>
</dbReference>
<name>A0AAD6VK68_9AGAR</name>
<evidence type="ECO:0000313" key="2">
    <source>
        <dbReference type="Proteomes" id="UP001219525"/>
    </source>
</evidence>
<evidence type="ECO:0000313" key="1">
    <source>
        <dbReference type="EMBL" id="KAJ7212161.1"/>
    </source>
</evidence>
<dbReference type="SUPFAM" id="SSF81383">
    <property type="entry name" value="F-box domain"/>
    <property type="match status" value="1"/>
</dbReference>
<reference evidence="1" key="1">
    <citation type="submission" date="2023-03" db="EMBL/GenBank/DDBJ databases">
        <title>Massive genome expansion in bonnet fungi (Mycena s.s.) driven by repeated elements and novel gene families across ecological guilds.</title>
        <authorList>
            <consortium name="Lawrence Berkeley National Laboratory"/>
            <person name="Harder C.B."/>
            <person name="Miyauchi S."/>
            <person name="Viragh M."/>
            <person name="Kuo A."/>
            <person name="Thoen E."/>
            <person name="Andreopoulos B."/>
            <person name="Lu D."/>
            <person name="Skrede I."/>
            <person name="Drula E."/>
            <person name="Henrissat B."/>
            <person name="Morin E."/>
            <person name="Kohler A."/>
            <person name="Barry K."/>
            <person name="LaButti K."/>
            <person name="Morin E."/>
            <person name="Salamov A."/>
            <person name="Lipzen A."/>
            <person name="Mereny Z."/>
            <person name="Hegedus B."/>
            <person name="Baldrian P."/>
            <person name="Stursova M."/>
            <person name="Weitz H."/>
            <person name="Taylor A."/>
            <person name="Grigoriev I.V."/>
            <person name="Nagy L.G."/>
            <person name="Martin F."/>
            <person name="Kauserud H."/>
        </authorList>
    </citation>
    <scope>NUCLEOTIDE SEQUENCE</scope>
    <source>
        <strain evidence="1">9144</strain>
    </source>
</reference>
<protein>
    <recommendedName>
        <fullName evidence="3">F-box domain-containing protein</fullName>
    </recommendedName>
</protein>
<evidence type="ECO:0008006" key="3">
    <source>
        <dbReference type="Google" id="ProtNLM"/>
    </source>
</evidence>
<dbReference type="InterPro" id="IPR036047">
    <property type="entry name" value="F-box-like_dom_sf"/>
</dbReference>
<gene>
    <name evidence="1" type="ORF">GGX14DRAFT_361982</name>
</gene>
<comment type="caution">
    <text evidence="1">The sequence shown here is derived from an EMBL/GenBank/DDBJ whole genome shotgun (WGS) entry which is preliminary data.</text>
</comment>
<sequence length="442" mass="50337">MPVEILIEIFALCATPTDPHAPLTLGSVSSLWRQVVQSSPRIWQNIFLNDRRTIAASHTQAMLWMRQSHPLPFDVHLDVSQSSGLVLPLLSPLLSVINRWRSYTMTGKHEEFADLSDSPHHIDSLVITIQEPDHVDVYDPRHTFALAEASRRGGGAVNIWTPELPKAPSMVPLQFTSIDMSEFSLSILTQPRSILEFLSACPRVETFNFTGWLHEDERLATPLPVAQLPYLRTLCLRNTCGARSILSYIDAPRLSELYLQHLNVDIELSSRGYMHEDGDSDDDANDFSRSRWSDHATGMGLRRLIQRSDPPLRVLEMDWSDMRTKDFRFVFSRLGALERFFIEASDMSDKVVELLRPFTLGQGQPRVRLPRLQRLELSNCNELSGDVLIDVLRARVRLTDRLPAWEGNTLKEVIISDCPGFKGQHAELLRKELGDRVKRDLD</sequence>
<dbReference type="Proteomes" id="UP001219525">
    <property type="component" value="Unassembled WGS sequence"/>
</dbReference>
<proteinExistence type="predicted"/>
<accession>A0AAD6VK68</accession>
<dbReference type="Gene3D" id="3.80.10.10">
    <property type="entry name" value="Ribonuclease Inhibitor"/>
    <property type="match status" value="1"/>
</dbReference>